<gene>
    <name evidence="1" type="ORF">GN244_ATG02991</name>
</gene>
<evidence type="ECO:0000313" key="1">
    <source>
        <dbReference type="EMBL" id="KAF4044764.1"/>
    </source>
</evidence>
<proteinExistence type="predicted"/>
<dbReference type="EMBL" id="WSZM01000062">
    <property type="protein sequence ID" value="KAF4044764.1"/>
    <property type="molecule type" value="Genomic_DNA"/>
</dbReference>
<dbReference type="Proteomes" id="UP000602510">
    <property type="component" value="Unassembled WGS sequence"/>
</dbReference>
<dbReference type="AlphaFoldDB" id="A0A833W6T1"/>
<organism evidence="1 2">
    <name type="scientific">Phytophthora infestans</name>
    <name type="common">Potato late blight agent</name>
    <name type="synonym">Botrytis infestans</name>
    <dbReference type="NCBI Taxonomy" id="4787"/>
    <lineage>
        <taxon>Eukaryota</taxon>
        <taxon>Sar</taxon>
        <taxon>Stramenopiles</taxon>
        <taxon>Oomycota</taxon>
        <taxon>Peronosporomycetes</taxon>
        <taxon>Peronosporales</taxon>
        <taxon>Peronosporaceae</taxon>
        <taxon>Phytophthora</taxon>
    </lineage>
</organism>
<sequence length="361" mass="39379">MHSAEDWEETYRRGHDEASASEGLLLDMQQAVDMLVAATESDTAAAVVRGCDVEDILHGDGSAADFTESEASVLARKLVEEDVLQPFCCLCSFVYRANRVYRVNKDHCLVKEAQMVYIDCLLDDESHQDEIQRCRGHLLWLNDSAFQQLLTQFDRREDADDEGISGTDGVQALLRFGAYSVSTALALANVATSRTHRVESFSSSDVSSGISFQMNSMAGYKKVCIGTSLDKVDSYSDAKRHAVVSSERAAQAQREVRETFQPLLLLLVLLDALVTTVLLPGPLKMSLVTGLLLWLTLSGGSATLSAKAQAKAEVEASTIHSEYSGGLTVARCFADELEDVVTGGLRAFSQHLSVEMIMGTY</sequence>
<name>A0A833W6T1_PHYIN</name>
<keyword evidence="2" id="KW-1185">Reference proteome</keyword>
<reference evidence="1" key="1">
    <citation type="submission" date="2020-04" db="EMBL/GenBank/DDBJ databases">
        <title>Hybrid Assembly of Korean Phytophthora infestans isolates.</title>
        <authorList>
            <person name="Prokchorchik M."/>
            <person name="Lee Y."/>
            <person name="Seo J."/>
            <person name="Cho J.-H."/>
            <person name="Park Y.-E."/>
            <person name="Jang D.-C."/>
            <person name="Im J.-S."/>
            <person name="Choi J.-G."/>
            <person name="Park H.-J."/>
            <person name="Lee G.-B."/>
            <person name="Lee Y.-G."/>
            <person name="Hong S.-Y."/>
            <person name="Cho K."/>
            <person name="Sohn K.H."/>
        </authorList>
    </citation>
    <scope>NUCLEOTIDE SEQUENCE</scope>
    <source>
        <strain evidence="1">KR_1_A1</strain>
    </source>
</reference>
<protein>
    <submittedName>
        <fullName evidence="1">Uncharacterized protein</fullName>
    </submittedName>
</protein>
<comment type="caution">
    <text evidence="1">The sequence shown here is derived from an EMBL/GenBank/DDBJ whole genome shotgun (WGS) entry which is preliminary data.</text>
</comment>
<evidence type="ECO:0000313" key="2">
    <source>
        <dbReference type="Proteomes" id="UP000602510"/>
    </source>
</evidence>
<accession>A0A833W6T1</accession>